<proteinExistence type="inferred from homology"/>
<dbReference type="InterPro" id="IPR007484">
    <property type="entry name" value="Peptidase_M28"/>
</dbReference>
<dbReference type="InterPro" id="IPR027268">
    <property type="entry name" value="Peptidase_M4/M1_CTD_sf"/>
</dbReference>
<dbReference type="AlphaFoldDB" id="A0A8J3SJX7"/>
<dbReference type="GO" id="GO:0004222">
    <property type="term" value="F:metalloendopeptidase activity"/>
    <property type="evidence" value="ECO:0007669"/>
    <property type="project" value="InterPro"/>
</dbReference>
<dbReference type="InterPro" id="IPR001570">
    <property type="entry name" value="Peptidase_M4_C_domain"/>
</dbReference>
<keyword evidence="8" id="KW-0482">Metalloprotease</keyword>
<dbReference type="CDD" id="cd03876">
    <property type="entry name" value="M28_SGAP_like"/>
    <property type="match status" value="1"/>
</dbReference>
<feature type="active site" description="Proton donor" evidence="9">
    <location>
        <position position="438"/>
    </location>
</feature>
<keyword evidence="7" id="KW-0862">Zinc</keyword>
<feature type="signal peptide" evidence="10">
    <location>
        <begin position="1"/>
        <end position="24"/>
    </location>
</feature>
<keyword evidence="4" id="KW-0479">Metal-binding</keyword>
<dbReference type="PANTHER" id="PTHR33794:SF1">
    <property type="entry name" value="BACILLOLYSIN"/>
    <property type="match status" value="1"/>
</dbReference>
<evidence type="ECO:0000313" key="12">
    <source>
        <dbReference type="EMBL" id="GIH91003.1"/>
    </source>
</evidence>
<comment type="similarity">
    <text evidence="1">Belongs to the peptidase M28 family. M28A subfamily.</text>
</comment>
<dbReference type="Pfam" id="PF01483">
    <property type="entry name" value="P_proprotein"/>
    <property type="match status" value="1"/>
</dbReference>
<dbReference type="PRINTS" id="PR00730">
    <property type="entry name" value="THERMOLYSIN"/>
</dbReference>
<evidence type="ECO:0000256" key="3">
    <source>
        <dbReference type="ARBA" id="ARBA00022670"/>
    </source>
</evidence>
<dbReference type="GO" id="GO:0004177">
    <property type="term" value="F:aminopeptidase activity"/>
    <property type="evidence" value="ECO:0007669"/>
    <property type="project" value="InterPro"/>
</dbReference>
<comment type="caution">
    <text evidence="12">The sequence shown here is derived from an EMBL/GenBank/DDBJ whole genome shotgun (WGS) entry which is preliminary data.</text>
</comment>
<dbReference type="Gene3D" id="3.10.450.490">
    <property type="match status" value="1"/>
</dbReference>
<dbReference type="InterPro" id="IPR002884">
    <property type="entry name" value="P_dom"/>
</dbReference>
<keyword evidence="3" id="KW-0645">Protease</keyword>
<dbReference type="Pfam" id="PF04389">
    <property type="entry name" value="Peptidase_M28"/>
    <property type="match status" value="1"/>
</dbReference>
<feature type="active site" evidence="9">
    <location>
        <position position="349"/>
    </location>
</feature>
<dbReference type="SUPFAM" id="SSF53187">
    <property type="entry name" value="Zn-dependent exopeptidases"/>
    <property type="match status" value="1"/>
</dbReference>
<dbReference type="CDD" id="cd09597">
    <property type="entry name" value="M4_TLP"/>
    <property type="match status" value="1"/>
</dbReference>
<dbReference type="SUPFAM" id="SSF49785">
    <property type="entry name" value="Galactose-binding domain-like"/>
    <property type="match status" value="1"/>
</dbReference>
<keyword evidence="5 10" id="KW-0732">Signal</keyword>
<dbReference type="GO" id="GO:0004252">
    <property type="term" value="F:serine-type endopeptidase activity"/>
    <property type="evidence" value="ECO:0007669"/>
    <property type="project" value="InterPro"/>
</dbReference>
<dbReference type="EMBL" id="BOOJ01000014">
    <property type="protein sequence ID" value="GIH91003.1"/>
    <property type="molecule type" value="Genomic_DNA"/>
</dbReference>
<evidence type="ECO:0000256" key="2">
    <source>
        <dbReference type="ARBA" id="ARBA00009388"/>
    </source>
</evidence>
<dbReference type="GO" id="GO:0046872">
    <property type="term" value="F:metal ion binding"/>
    <property type="evidence" value="ECO:0007669"/>
    <property type="project" value="UniProtKB-KW"/>
</dbReference>
<dbReference type="RefSeq" id="WP_204063312.1">
    <property type="nucleotide sequence ID" value="NZ_BOOJ01000014.1"/>
</dbReference>
<protein>
    <submittedName>
        <fullName evidence="12">Peptidase M28</fullName>
    </submittedName>
</protein>
<dbReference type="Gene3D" id="3.10.170.10">
    <property type="match status" value="1"/>
</dbReference>
<evidence type="ECO:0000256" key="10">
    <source>
        <dbReference type="SAM" id="SignalP"/>
    </source>
</evidence>
<organism evidence="12 13">
    <name type="scientific">Planobispora siamensis</name>
    <dbReference type="NCBI Taxonomy" id="936338"/>
    <lineage>
        <taxon>Bacteria</taxon>
        <taxon>Bacillati</taxon>
        <taxon>Actinomycetota</taxon>
        <taxon>Actinomycetes</taxon>
        <taxon>Streptosporangiales</taxon>
        <taxon>Streptosporangiaceae</taxon>
        <taxon>Planobispora</taxon>
    </lineage>
</organism>
<feature type="domain" description="P/Homo B" evidence="11">
    <location>
        <begin position="1034"/>
        <end position="1154"/>
    </location>
</feature>
<dbReference type="InterPro" id="IPR013856">
    <property type="entry name" value="Peptidase_M4_domain"/>
</dbReference>
<keyword evidence="13" id="KW-1185">Reference proteome</keyword>
<dbReference type="Pfam" id="PF02868">
    <property type="entry name" value="Peptidase_M4_C"/>
    <property type="match status" value="1"/>
</dbReference>
<gene>
    <name evidence="12" type="ORF">Psi01_16330</name>
</gene>
<dbReference type="Gene3D" id="1.10.390.10">
    <property type="entry name" value="Neutral Protease Domain 2"/>
    <property type="match status" value="1"/>
</dbReference>
<evidence type="ECO:0000313" key="13">
    <source>
        <dbReference type="Proteomes" id="UP000619788"/>
    </source>
</evidence>
<dbReference type="PANTHER" id="PTHR33794">
    <property type="entry name" value="BACILLOLYSIN"/>
    <property type="match status" value="1"/>
</dbReference>
<dbReference type="InterPro" id="IPR041756">
    <property type="entry name" value="M28_SGAP-like"/>
</dbReference>
<dbReference type="InterPro" id="IPR023612">
    <property type="entry name" value="Peptidase_M4"/>
</dbReference>
<evidence type="ECO:0000256" key="9">
    <source>
        <dbReference type="PIRSR" id="PIRSR623612-1"/>
    </source>
</evidence>
<evidence type="ECO:0000256" key="5">
    <source>
        <dbReference type="ARBA" id="ARBA00022729"/>
    </source>
</evidence>
<dbReference type="InterPro" id="IPR011096">
    <property type="entry name" value="FTP_domain"/>
</dbReference>
<dbReference type="InterPro" id="IPR008979">
    <property type="entry name" value="Galactose-bd-like_sf"/>
</dbReference>
<evidence type="ECO:0000256" key="4">
    <source>
        <dbReference type="ARBA" id="ARBA00022723"/>
    </source>
</evidence>
<evidence type="ECO:0000259" key="11">
    <source>
        <dbReference type="PROSITE" id="PS51829"/>
    </source>
</evidence>
<dbReference type="InterPro" id="IPR050728">
    <property type="entry name" value="Zinc_Metalloprotease_M4"/>
</dbReference>
<dbReference type="PROSITE" id="PS51829">
    <property type="entry name" value="P_HOMO_B"/>
    <property type="match status" value="1"/>
</dbReference>
<evidence type="ECO:0000256" key="1">
    <source>
        <dbReference type="ARBA" id="ARBA00005957"/>
    </source>
</evidence>
<sequence length="1154" mass="118398">MKTKVKLGAAAVLAVAVLTSPALVGTAGAAAPPSGPTDPVPLSGVRESRDAFVPPGPDDRKRAIATANKTLAAESGTVRKAPEDKFEQVRVVTGTHGVQYVHYRRIYDGLPVYGGDVIVVTDKSGETAQSLSSGQSAAIDVDTTPAVSAQSAAATARAELKSVKSTAEPVLVVHAATAEPRLAWEVLVTGRTAEAPSVLHVYVDARTGAVIDKVDDVRAGTGSGHYNGNVTIATSGSGGSYSMTDTTRPGLRCGGQNGSAYTGPDDNWGNGQGTNLETACVDAMYAAQKEWDMLREWLGRNGFNGNGGAFPARVGLNDVNAYWNGSYTNFGHNQANTKQATPIDVVAHEFGHAIFQFSGGGGAGSGNEAGGLNESTGDIMGALTEHYINAPATYDEPDYLVGEEVNLVGQGPIRNMYNPGALGDPNCYSSSIPNTEVHAAAGPQNHWFYLLAEGTNPPGKPSSPVCSGPSTLTGIGVQKAGQIFMGGLNTKTVPWTHAKARVATLNAAKTLFPGSCTEFNATKAAWSAVNVPAQSNEPTCQAQGDDFSVSVSPASGTVDAGGSTTATLSTAVTNGNAQTLTLSATGAPSGTQVSFNPATVTAGQSSTVTITTSSGTPAGTSQIALKATGSTTSRTATFALTVGGGGPGPVEPPDISLANVKAHLQQFQSIATNNGGNRRSTGAGYTASVSYIEQKLTAAGYTVRRQSCTSGCTGGSGPNLIADWPGGDENQVIMAGAHLDSVAAGPGVNDNASGSSALLEVALTLAATRPQTAKHVRFGWWTDEEQGLNGSEFYVNSLGATERSKIKVYHNYDMVGSTNGGYFINNITTEAARPLKEFYDRLNLQPEENTEGANRSDDASFRNAGIPTSGVAAGASATKTSAQAAKWGGTAGRAFDPCYHQACDTLTNISDTVLDRASDAAAYGIWKLAVSSDGGGQDDFSVSVNPAAGTVQAGGSLTATLTTAVTRGAVQDITLSASGAPAGTTVAFDPATIKAGATSAVRITTSASTPAGTYPIALKATGTAAAHSVTYTLTVGGTGGGRTFSNDTPFPINDGYQDSTDIPVTLTGSPNATFEVTADIDHTCSQDLRLTLVQPNGTRRVLKYESYGSCTPYDGPVRFTVSNTARLGNGTWTLVVGDYFQNDTGTFNGWKITF</sequence>
<reference evidence="12 13" key="1">
    <citation type="submission" date="2021-01" db="EMBL/GenBank/DDBJ databases">
        <title>Whole genome shotgun sequence of Planobispora siamensis NBRC 107568.</title>
        <authorList>
            <person name="Komaki H."/>
            <person name="Tamura T."/>
        </authorList>
    </citation>
    <scope>NUCLEOTIDE SEQUENCE [LARGE SCALE GENOMIC DNA]</scope>
    <source>
        <strain evidence="12 13">NBRC 107568</strain>
    </source>
</reference>
<dbReference type="Gene3D" id="2.60.120.260">
    <property type="entry name" value="Galactose-binding domain-like"/>
    <property type="match status" value="1"/>
</dbReference>
<name>A0A8J3SJX7_9ACTN</name>
<keyword evidence="6" id="KW-0378">Hydrolase</keyword>
<evidence type="ECO:0000256" key="6">
    <source>
        <dbReference type="ARBA" id="ARBA00022801"/>
    </source>
</evidence>
<dbReference type="Proteomes" id="UP000619788">
    <property type="component" value="Unassembled WGS sequence"/>
</dbReference>
<feature type="chain" id="PRO_5039349467" evidence="10">
    <location>
        <begin position="25"/>
        <end position="1154"/>
    </location>
</feature>
<dbReference type="Gene3D" id="3.40.630.10">
    <property type="entry name" value="Zn peptidases"/>
    <property type="match status" value="1"/>
</dbReference>
<dbReference type="Pfam" id="PF01447">
    <property type="entry name" value="Peptidase_M4"/>
    <property type="match status" value="1"/>
</dbReference>
<comment type="similarity">
    <text evidence="2">Belongs to the peptidase M4 family.</text>
</comment>
<dbReference type="SUPFAM" id="SSF55486">
    <property type="entry name" value="Metalloproteases ('zincins'), catalytic domain"/>
    <property type="match status" value="1"/>
</dbReference>
<evidence type="ECO:0000256" key="7">
    <source>
        <dbReference type="ARBA" id="ARBA00022833"/>
    </source>
</evidence>
<dbReference type="FunFam" id="3.40.630.10:FF:000066">
    <property type="entry name" value="M28 family peptidase"/>
    <property type="match status" value="1"/>
</dbReference>
<dbReference type="Pfam" id="PF07504">
    <property type="entry name" value="FTP"/>
    <property type="match status" value="1"/>
</dbReference>
<dbReference type="GO" id="GO:0006508">
    <property type="term" value="P:proteolysis"/>
    <property type="evidence" value="ECO:0007669"/>
    <property type="project" value="UniProtKB-KW"/>
</dbReference>
<evidence type="ECO:0000256" key="8">
    <source>
        <dbReference type="ARBA" id="ARBA00023049"/>
    </source>
</evidence>
<accession>A0A8J3SJX7</accession>